<dbReference type="InterPro" id="IPR002048">
    <property type="entry name" value="EF_hand_dom"/>
</dbReference>
<dbReference type="PROSITE" id="PS50222">
    <property type="entry name" value="EF_HAND_2"/>
    <property type="match status" value="1"/>
</dbReference>
<dbReference type="EMBL" id="BAABAL010000008">
    <property type="protein sequence ID" value="GAA4005240.1"/>
    <property type="molecule type" value="Genomic_DNA"/>
</dbReference>
<proteinExistence type="predicted"/>
<gene>
    <name evidence="2" type="ORF">GCM10022247_28010</name>
</gene>
<dbReference type="InterPro" id="IPR011992">
    <property type="entry name" value="EF-hand-dom_pair"/>
</dbReference>
<evidence type="ECO:0000259" key="1">
    <source>
        <dbReference type="PROSITE" id="PS50222"/>
    </source>
</evidence>
<feature type="domain" description="EF-hand" evidence="1">
    <location>
        <begin position="135"/>
        <end position="170"/>
    </location>
</feature>
<dbReference type="InterPro" id="IPR018247">
    <property type="entry name" value="EF_Hand_1_Ca_BS"/>
</dbReference>
<protein>
    <recommendedName>
        <fullName evidence="1">EF-hand domain-containing protein</fullName>
    </recommendedName>
</protein>
<dbReference type="CDD" id="cd00051">
    <property type="entry name" value="EFh"/>
    <property type="match status" value="1"/>
</dbReference>
<dbReference type="RefSeq" id="WP_344874657.1">
    <property type="nucleotide sequence ID" value="NZ_BAABAL010000008.1"/>
</dbReference>
<dbReference type="PROSITE" id="PS00018">
    <property type="entry name" value="EF_HAND_1"/>
    <property type="match status" value="2"/>
</dbReference>
<dbReference type="SMART" id="SM00054">
    <property type="entry name" value="EFh"/>
    <property type="match status" value="2"/>
</dbReference>
<evidence type="ECO:0000313" key="2">
    <source>
        <dbReference type="EMBL" id="GAA4005240.1"/>
    </source>
</evidence>
<dbReference type="Pfam" id="PF13499">
    <property type="entry name" value="EF-hand_7"/>
    <property type="match status" value="1"/>
</dbReference>
<accession>A0ABP7S197</accession>
<organism evidence="2 3">
    <name type="scientific">Allokutzneria multivorans</name>
    <dbReference type="NCBI Taxonomy" id="1142134"/>
    <lineage>
        <taxon>Bacteria</taxon>
        <taxon>Bacillati</taxon>
        <taxon>Actinomycetota</taxon>
        <taxon>Actinomycetes</taxon>
        <taxon>Pseudonocardiales</taxon>
        <taxon>Pseudonocardiaceae</taxon>
        <taxon>Allokutzneria</taxon>
    </lineage>
</organism>
<reference evidence="3" key="1">
    <citation type="journal article" date="2019" name="Int. J. Syst. Evol. Microbiol.">
        <title>The Global Catalogue of Microorganisms (GCM) 10K type strain sequencing project: providing services to taxonomists for standard genome sequencing and annotation.</title>
        <authorList>
            <consortium name="The Broad Institute Genomics Platform"/>
            <consortium name="The Broad Institute Genome Sequencing Center for Infectious Disease"/>
            <person name="Wu L."/>
            <person name="Ma J."/>
        </authorList>
    </citation>
    <scope>NUCLEOTIDE SEQUENCE [LARGE SCALE GENOMIC DNA]</scope>
    <source>
        <strain evidence="3">JCM 17342</strain>
    </source>
</reference>
<evidence type="ECO:0000313" key="3">
    <source>
        <dbReference type="Proteomes" id="UP001501747"/>
    </source>
</evidence>
<comment type="caution">
    <text evidence="2">The sequence shown here is derived from an EMBL/GenBank/DDBJ whole genome shotgun (WGS) entry which is preliminary data.</text>
</comment>
<name>A0ABP7S197_9PSEU</name>
<sequence>MSLAMRTENENKRFEKWDVNGDGRVDRTDYREEGLRILAAFGRDEDSPQGRAVMGAMMELFAVQAAAVGVAPDGSLDREQFLAADQELMFGRGDTGFDEVLRPTIAAIADLCDTDRDGLVDKIELRLWLTSAVGLTEEESDRSFELIDLDGDGRLTVEELVTAVREFHYGRLDIPLLG</sequence>
<dbReference type="Proteomes" id="UP001501747">
    <property type="component" value="Unassembled WGS sequence"/>
</dbReference>
<keyword evidence="3" id="KW-1185">Reference proteome</keyword>
<dbReference type="SUPFAM" id="SSF47473">
    <property type="entry name" value="EF-hand"/>
    <property type="match status" value="1"/>
</dbReference>
<dbReference type="Gene3D" id="1.10.238.10">
    <property type="entry name" value="EF-hand"/>
    <property type="match status" value="1"/>
</dbReference>
<dbReference type="Pfam" id="PF13202">
    <property type="entry name" value="EF-hand_5"/>
    <property type="match status" value="1"/>
</dbReference>